<accession>A0A512SWX2</accession>
<keyword evidence="4" id="KW-1185">Reference proteome</keyword>
<dbReference type="AlphaFoldDB" id="A0A512SWX2"/>
<name>A0A512SWX2_9MICO</name>
<evidence type="ECO:0000313" key="3">
    <source>
        <dbReference type="EMBL" id="GEQ12405.1"/>
    </source>
</evidence>
<dbReference type="EMBL" id="BKBA01000003">
    <property type="protein sequence ID" value="GEQ12405.1"/>
    <property type="molecule type" value="Genomic_DNA"/>
</dbReference>
<dbReference type="OrthoDB" id="9772485at2"/>
<dbReference type="PANTHER" id="PTHR12526">
    <property type="entry name" value="GLYCOSYLTRANSFERASE"/>
    <property type="match status" value="1"/>
</dbReference>
<evidence type="ECO:0000256" key="2">
    <source>
        <dbReference type="ARBA" id="ARBA00022679"/>
    </source>
</evidence>
<protein>
    <recommendedName>
        <fullName evidence="5">D-inositol 3-phosphate glycosyltransferase</fullName>
    </recommendedName>
</protein>
<gene>
    <name evidence="3" type="ORF">KLO01_04520</name>
</gene>
<dbReference type="SUPFAM" id="SSF53756">
    <property type="entry name" value="UDP-Glycosyltransferase/glycogen phosphorylase"/>
    <property type="match status" value="1"/>
</dbReference>
<keyword evidence="2" id="KW-0808">Transferase</keyword>
<comment type="caution">
    <text evidence="3">The sequence shown here is derived from an EMBL/GenBank/DDBJ whole genome shotgun (WGS) entry which is preliminary data.</text>
</comment>
<reference evidence="3 4" key="1">
    <citation type="submission" date="2019-07" db="EMBL/GenBank/DDBJ databases">
        <title>Whole genome shotgun sequence of Knoellia locipacati NBRC 109775.</title>
        <authorList>
            <person name="Hosoyama A."/>
            <person name="Uohara A."/>
            <person name="Ohji S."/>
            <person name="Ichikawa N."/>
        </authorList>
    </citation>
    <scope>NUCLEOTIDE SEQUENCE [LARGE SCALE GENOMIC DNA]</scope>
    <source>
        <strain evidence="3 4">NBRC 109775</strain>
    </source>
</reference>
<dbReference type="Pfam" id="PF13692">
    <property type="entry name" value="Glyco_trans_1_4"/>
    <property type="match status" value="1"/>
</dbReference>
<evidence type="ECO:0000313" key="4">
    <source>
        <dbReference type="Proteomes" id="UP000321793"/>
    </source>
</evidence>
<dbReference type="Gene3D" id="3.40.50.2000">
    <property type="entry name" value="Glycogen Phosphorylase B"/>
    <property type="match status" value="1"/>
</dbReference>
<evidence type="ECO:0000256" key="1">
    <source>
        <dbReference type="ARBA" id="ARBA00022676"/>
    </source>
</evidence>
<dbReference type="RefSeq" id="WP_147061929.1">
    <property type="nucleotide sequence ID" value="NZ_BAABDN010000001.1"/>
</dbReference>
<organism evidence="3 4">
    <name type="scientific">Knoellia locipacati</name>
    <dbReference type="NCBI Taxonomy" id="882824"/>
    <lineage>
        <taxon>Bacteria</taxon>
        <taxon>Bacillati</taxon>
        <taxon>Actinomycetota</taxon>
        <taxon>Actinomycetes</taxon>
        <taxon>Micrococcales</taxon>
        <taxon>Intrasporangiaceae</taxon>
        <taxon>Knoellia</taxon>
    </lineage>
</organism>
<sequence length="409" mass="44421">MRNRTAQVDPNNRDADVVVITFDSYPLSTRSRKAARAYAEAGMRVQFVGMSRAGRTGRWSPAGRTRADGIDILSVDMRAPDLEPTRLNIVRNVALTYVPAIFRMAKEALGTPAGVVHTTGSALSLLGVAHKVLHRSKFVLDIPERPGAVAARGSAAAAFARVERIVLRAARPFVDVASVVVEPDVHHLRDRGFDDVVQVRNAPMKSWLAPYVDMPPSPVRFAVIGSIFEGRGYETLIRAAARAQKDANFQIYIYGKGRDSFTGHLKNLSSELGADRTIVWAGSLPSDQVSRAYLDAHVGVVLYESLDPGNDGLSNKLLECIASGRPVLAGDLPENRKFVTQHQAGWLTDVSEEALAHSIVEVANTTIDLDVMGQHCRDLGETALTWEGEFAPIIERMRSTNSASAANSS</sequence>
<dbReference type="Proteomes" id="UP000321793">
    <property type="component" value="Unassembled WGS sequence"/>
</dbReference>
<proteinExistence type="predicted"/>
<evidence type="ECO:0008006" key="5">
    <source>
        <dbReference type="Google" id="ProtNLM"/>
    </source>
</evidence>
<dbReference type="PANTHER" id="PTHR12526:SF629">
    <property type="entry name" value="TEICHURONIC ACID BIOSYNTHESIS GLYCOSYLTRANSFERASE TUAH-RELATED"/>
    <property type="match status" value="1"/>
</dbReference>
<keyword evidence="1" id="KW-0328">Glycosyltransferase</keyword>
<dbReference type="GO" id="GO:0016757">
    <property type="term" value="F:glycosyltransferase activity"/>
    <property type="evidence" value="ECO:0007669"/>
    <property type="project" value="UniProtKB-KW"/>
</dbReference>